<accession>A0ABW6MU11</accession>
<evidence type="ECO:0000313" key="1">
    <source>
        <dbReference type="EMBL" id="MFF0003913.1"/>
    </source>
</evidence>
<name>A0ABW6MU11_9ACTN</name>
<comment type="caution">
    <text evidence="1">The sequence shown here is derived from an EMBL/GenBank/DDBJ whole genome shotgun (WGS) entry which is preliminary data.</text>
</comment>
<evidence type="ECO:0000313" key="2">
    <source>
        <dbReference type="Proteomes" id="UP001601422"/>
    </source>
</evidence>
<proteinExistence type="predicted"/>
<dbReference type="Proteomes" id="UP001601422">
    <property type="component" value="Unassembled WGS sequence"/>
</dbReference>
<dbReference type="EMBL" id="JBIAJP010000002">
    <property type="protein sequence ID" value="MFF0003913.1"/>
    <property type="molecule type" value="Genomic_DNA"/>
</dbReference>
<dbReference type="Pfam" id="PF19953">
    <property type="entry name" value="EACC1"/>
    <property type="match status" value="1"/>
</dbReference>
<gene>
    <name evidence="1" type="ORF">ACFYQT_10775</name>
</gene>
<sequence length="113" mass="12595">MMRISMVGPGADEELRSFRSWLLETPEIRQHAKVSWEIAEPSSGEMGAGALDTLQLITDNFWQVATFSLSYIAWKNTRKRSPRVTIEHNGKTVTLEGGDSATVEGITRALTEE</sequence>
<dbReference type="InterPro" id="IPR045428">
    <property type="entry name" value="EACC1"/>
</dbReference>
<dbReference type="RefSeq" id="WP_389827273.1">
    <property type="nucleotide sequence ID" value="NZ_JBIAJP010000002.1"/>
</dbReference>
<organism evidence="1 2">
    <name type="scientific">Streptomyces tibetensis</name>
    <dbReference type="NCBI Taxonomy" id="2382123"/>
    <lineage>
        <taxon>Bacteria</taxon>
        <taxon>Bacillati</taxon>
        <taxon>Actinomycetota</taxon>
        <taxon>Actinomycetes</taxon>
        <taxon>Kitasatosporales</taxon>
        <taxon>Streptomycetaceae</taxon>
        <taxon>Streptomyces</taxon>
    </lineage>
</organism>
<reference evidence="1 2" key="1">
    <citation type="submission" date="2024-10" db="EMBL/GenBank/DDBJ databases">
        <title>The Natural Products Discovery Center: Release of the First 8490 Sequenced Strains for Exploring Actinobacteria Biosynthetic Diversity.</title>
        <authorList>
            <person name="Kalkreuter E."/>
            <person name="Kautsar S.A."/>
            <person name="Yang D."/>
            <person name="Bader C.D."/>
            <person name="Teijaro C.N."/>
            <person name="Fluegel L."/>
            <person name="Davis C.M."/>
            <person name="Simpson J.R."/>
            <person name="Lauterbach L."/>
            <person name="Steele A.D."/>
            <person name="Gui C."/>
            <person name="Meng S."/>
            <person name="Li G."/>
            <person name="Viehrig K."/>
            <person name="Ye F."/>
            <person name="Su P."/>
            <person name="Kiefer A.F."/>
            <person name="Nichols A."/>
            <person name="Cepeda A.J."/>
            <person name="Yan W."/>
            <person name="Fan B."/>
            <person name="Jiang Y."/>
            <person name="Adhikari A."/>
            <person name="Zheng C.-J."/>
            <person name="Schuster L."/>
            <person name="Cowan T.M."/>
            <person name="Smanski M.J."/>
            <person name="Chevrette M.G."/>
            <person name="De Carvalho L.P.S."/>
            <person name="Shen B."/>
        </authorList>
    </citation>
    <scope>NUCLEOTIDE SEQUENCE [LARGE SCALE GENOMIC DNA]</scope>
    <source>
        <strain evidence="1 2">NPDC005497</strain>
    </source>
</reference>
<keyword evidence="2" id="KW-1185">Reference proteome</keyword>
<protein>
    <submittedName>
        <fullName evidence="1">Uncharacterized protein</fullName>
    </submittedName>
</protein>